<feature type="binding site" evidence="9">
    <location>
        <position position="174"/>
    </location>
    <ligand>
        <name>Zn(2+)</name>
        <dbReference type="ChEBI" id="CHEBI:29105"/>
        <note>catalytic</note>
    </ligand>
</feature>
<feature type="binding site" evidence="9">
    <location>
        <position position="181"/>
    </location>
    <ligand>
        <name>Zn(2+)</name>
        <dbReference type="ChEBI" id="CHEBI:29105"/>
        <note>catalytic</note>
    </ligand>
</feature>
<dbReference type="CDD" id="cd12797">
    <property type="entry name" value="M23_peptidase"/>
    <property type="match status" value="1"/>
</dbReference>
<name>A0A829YLR6_9GAMM</name>
<feature type="region of interest" description="Disordered" evidence="10">
    <location>
        <begin position="359"/>
        <end position="389"/>
    </location>
</feature>
<dbReference type="PANTHER" id="PTHR43126:SF1">
    <property type="entry name" value="D-ALANYL-D-ALANINE DIPEPTIDASE"/>
    <property type="match status" value="1"/>
</dbReference>
<keyword evidence="8" id="KW-0961">Cell wall biogenesis/degradation</keyword>
<evidence type="ECO:0000259" key="11">
    <source>
        <dbReference type="Pfam" id="PF01551"/>
    </source>
</evidence>
<evidence type="ECO:0000256" key="4">
    <source>
        <dbReference type="ARBA" id="ARBA00022801"/>
    </source>
</evidence>
<keyword evidence="5 9" id="KW-0862">Zinc</keyword>
<keyword evidence="3 9" id="KW-0479">Metal-binding</keyword>
<keyword evidence="13" id="KW-1185">Reference proteome</keyword>
<evidence type="ECO:0000256" key="5">
    <source>
        <dbReference type="ARBA" id="ARBA00022833"/>
    </source>
</evidence>
<feature type="compositionally biased region" description="Low complexity" evidence="10">
    <location>
        <begin position="373"/>
        <end position="386"/>
    </location>
</feature>
<comment type="caution">
    <text evidence="12">The sequence shown here is derived from an EMBL/GenBank/DDBJ whole genome shotgun (WGS) entry which is preliminary data.</text>
</comment>
<dbReference type="HAMAP" id="MF_01924">
    <property type="entry name" value="A_A_dipeptidase"/>
    <property type="match status" value="1"/>
</dbReference>
<dbReference type="Gene3D" id="2.70.70.10">
    <property type="entry name" value="Glucose Permease (Domain IIA)"/>
    <property type="match status" value="1"/>
</dbReference>
<evidence type="ECO:0000313" key="13">
    <source>
        <dbReference type="Proteomes" id="UP000445000"/>
    </source>
</evidence>
<evidence type="ECO:0000256" key="10">
    <source>
        <dbReference type="SAM" id="MobiDB-lite"/>
    </source>
</evidence>
<dbReference type="GO" id="GO:0160237">
    <property type="term" value="F:D-Ala-D-Ala dipeptidase activity"/>
    <property type="evidence" value="ECO:0007669"/>
    <property type="project" value="UniProtKB-EC"/>
</dbReference>
<dbReference type="SUPFAM" id="SSF51261">
    <property type="entry name" value="Duplicated hybrid motif"/>
    <property type="match status" value="1"/>
</dbReference>
<dbReference type="CDD" id="cd14840">
    <property type="entry name" value="D-Ala-D-Ala_dipeptidase_Aad"/>
    <property type="match status" value="1"/>
</dbReference>
<keyword evidence="7 9" id="KW-0482">Metalloprotease</keyword>
<dbReference type="GO" id="GO:0008237">
    <property type="term" value="F:metallopeptidase activity"/>
    <property type="evidence" value="ECO:0007669"/>
    <property type="project" value="UniProtKB-KW"/>
</dbReference>
<feature type="compositionally biased region" description="Low complexity" evidence="10">
    <location>
        <begin position="24"/>
        <end position="35"/>
    </location>
</feature>
<evidence type="ECO:0000256" key="3">
    <source>
        <dbReference type="ARBA" id="ARBA00022723"/>
    </source>
</evidence>
<organism evidence="12 13">
    <name type="scientific">Steroidobacter agaridevorans</name>
    <dbReference type="NCBI Taxonomy" id="2695856"/>
    <lineage>
        <taxon>Bacteria</taxon>
        <taxon>Pseudomonadati</taxon>
        <taxon>Pseudomonadota</taxon>
        <taxon>Gammaproteobacteria</taxon>
        <taxon>Steroidobacterales</taxon>
        <taxon>Steroidobacteraceae</taxon>
        <taxon>Steroidobacter</taxon>
    </lineage>
</organism>
<comment type="catalytic activity">
    <reaction evidence="1 9">
        <text>D-alanyl-D-alanine + H2O = 2 D-alanine</text>
        <dbReference type="Rhea" id="RHEA:20661"/>
        <dbReference type="ChEBI" id="CHEBI:15377"/>
        <dbReference type="ChEBI" id="CHEBI:57416"/>
        <dbReference type="ChEBI" id="CHEBI:57822"/>
        <dbReference type="EC" id="3.4.13.22"/>
    </reaction>
</comment>
<dbReference type="GO" id="GO:0006508">
    <property type="term" value="P:proteolysis"/>
    <property type="evidence" value="ECO:0007669"/>
    <property type="project" value="UniProtKB-KW"/>
</dbReference>
<comment type="similarity">
    <text evidence="9">Belongs to the peptidase M15D family.</text>
</comment>
<dbReference type="InterPro" id="IPR016047">
    <property type="entry name" value="M23ase_b-sheet_dom"/>
</dbReference>
<dbReference type="EMBL" id="BLJN01000006">
    <property type="protein sequence ID" value="GFE83658.1"/>
    <property type="molecule type" value="Genomic_DNA"/>
</dbReference>
<dbReference type="GO" id="GO:0071555">
    <property type="term" value="P:cell wall organization"/>
    <property type="evidence" value="ECO:0007669"/>
    <property type="project" value="UniProtKB-KW"/>
</dbReference>
<evidence type="ECO:0000256" key="6">
    <source>
        <dbReference type="ARBA" id="ARBA00022997"/>
    </source>
</evidence>
<dbReference type="InterPro" id="IPR009045">
    <property type="entry name" value="Zn_M74/Hedgehog-like"/>
</dbReference>
<dbReference type="Pfam" id="PF01551">
    <property type="entry name" value="Peptidase_M23"/>
    <property type="match status" value="1"/>
</dbReference>
<evidence type="ECO:0000313" key="12">
    <source>
        <dbReference type="EMBL" id="GFE83658.1"/>
    </source>
</evidence>
<dbReference type="AlphaFoldDB" id="A0A829YLR6"/>
<dbReference type="InterPro" id="IPR000755">
    <property type="entry name" value="A_A_dipeptidase"/>
</dbReference>
<dbReference type="GO" id="GO:0008270">
    <property type="term" value="F:zinc ion binding"/>
    <property type="evidence" value="ECO:0007669"/>
    <property type="project" value="UniProtKB-UniRule"/>
</dbReference>
<feature type="region of interest" description="Disordered" evidence="10">
    <location>
        <begin position="17"/>
        <end position="42"/>
    </location>
</feature>
<feature type="binding site" evidence="9">
    <location>
        <position position="242"/>
    </location>
    <ligand>
        <name>Zn(2+)</name>
        <dbReference type="ChEBI" id="CHEBI:29105"/>
        <note>catalytic</note>
    </ligand>
</feature>
<comment type="function">
    <text evidence="9">Catalyzes hydrolysis of the D-alanyl-D-alanine dipeptide.</text>
</comment>
<dbReference type="SUPFAM" id="SSF55166">
    <property type="entry name" value="Hedgehog/DD-peptidase"/>
    <property type="match status" value="1"/>
</dbReference>
<evidence type="ECO:0000256" key="9">
    <source>
        <dbReference type="HAMAP-Rule" id="MF_01924"/>
    </source>
</evidence>
<keyword evidence="4 9" id="KW-0378">Hydrolase</keyword>
<dbReference type="EC" id="3.4.13.22" evidence="9"/>
<evidence type="ECO:0000256" key="7">
    <source>
        <dbReference type="ARBA" id="ARBA00023049"/>
    </source>
</evidence>
<dbReference type="Gene3D" id="3.30.1380.10">
    <property type="match status" value="1"/>
</dbReference>
<accession>A0A829YLR6</accession>
<feature type="domain" description="M23ase beta-sheet core" evidence="11">
    <location>
        <begin position="622"/>
        <end position="686"/>
    </location>
</feature>
<proteinExistence type="inferred from homology"/>
<comment type="cofactor">
    <cofactor evidence="9">
        <name>Zn(2+)</name>
        <dbReference type="ChEBI" id="CHEBI:29105"/>
    </cofactor>
    <text evidence="9">Binds 1 zinc ion per subunit.</text>
</comment>
<evidence type="ECO:0000256" key="8">
    <source>
        <dbReference type="ARBA" id="ARBA00023316"/>
    </source>
</evidence>
<keyword evidence="2 9" id="KW-0645">Protease</keyword>
<dbReference type="Pfam" id="PF01427">
    <property type="entry name" value="Peptidase_M15"/>
    <property type="match status" value="1"/>
</dbReference>
<evidence type="ECO:0000256" key="2">
    <source>
        <dbReference type="ARBA" id="ARBA00022670"/>
    </source>
</evidence>
<dbReference type="InterPro" id="IPR011055">
    <property type="entry name" value="Dup_hybrid_motif"/>
</dbReference>
<feature type="active site" description="Proton donor/acceptor" evidence="9">
    <location>
        <position position="239"/>
    </location>
</feature>
<protein>
    <recommendedName>
        <fullName evidence="9">D-alanyl-D-alanine dipeptidase</fullName>
        <shortName evidence="9">D-Ala-D-Ala dipeptidase</shortName>
        <ecNumber evidence="9">3.4.13.22</ecNumber>
    </recommendedName>
</protein>
<keyword evidence="6 9" id="KW-0224">Dipeptidase</keyword>
<dbReference type="Proteomes" id="UP000445000">
    <property type="component" value="Unassembled WGS sequence"/>
</dbReference>
<reference evidence="13" key="1">
    <citation type="submission" date="2020-01" db="EMBL/GenBank/DDBJ databases">
        <title>'Steroidobacter agaridevorans' sp. nov., agar-degrading bacteria isolated from rhizosphere soils.</title>
        <authorList>
            <person name="Ikenaga M."/>
            <person name="Kataoka M."/>
            <person name="Murouchi A."/>
            <person name="Katsuragi S."/>
            <person name="Sakai M."/>
        </authorList>
    </citation>
    <scope>NUCLEOTIDE SEQUENCE [LARGE SCALE GENOMIC DNA]</scope>
    <source>
        <strain evidence="13">YU21-B</strain>
    </source>
</reference>
<feature type="site" description="Transition state stabilizer" evidence="9">
    <location>
        <position position="145"/>
    </location>
</feature>
<gene>
    <name evidence="9" type="primary">ddpX</name>
    <name evidence="12" type="ORF">GCM10011487_56580</name>
</gene>
<evidence type="ECO:0000256" key="1">
    <source>
        <dbReference type="ARBA" id="ARBA00001362"/>
    </source>
</evidence>
<sequence>MGGGLLFVSLALASTGNGADVQGEPKPAEAAPAPATSQDASGGIEQGIFRIKPLRPVAVLREEAMAAQPPTEQGTFRAADLVDLATLDPTIRFDIRYATANNFLSTPLYDEPRAFLQRPAADALSRAHRALMKQGYGLLIHDAYRPWWVTKVFWEATPVQWRKFVADPSQGSRHNRGCAVDLTLYDLKTGAAVQMPGLYDEMSERSYPSYAGGTREQRRLRDVLRASMEREGFSVYETEWWHFDFKDWQQYPILNIPFEALDNPSDVPAATANNSLAGVWAGELASGEAKLPLALSVKQLSGGEYVATMSSVKQGASFTADALSLTADAIRFEIKPIGGVYQGKLDADGAGITGTWRQSGVPEQPLSFKRSSAAPAAKPATQQGPASKPFSVPMNVNVPIAPTAFSAGGKAHLAYELHIANLGQWELQLLSLEVVDAEDASRVFAAFSQADLDRMMRQASEKTMLGPQQAGVVFVWVTFDRLQDAPTRLSNRFKVRLGDYPETIAVQTRPLAVAQNSLVIGAPLSGERWVAANGPSNTSGHRRALIPVDGHAAIAQRFAIDWVQVGDDGKTYRGDPKDNKNYYAFSHDALAVADGVVAAVLDGIPENVPGIDSRAQPITLANVGGNYVQLDVGGGLYAFYAHLQPGSLRVKVGDKVRRGQAIGRVGNTGNSTEPHLHFHISNSSEPLGAEGFPYALRRFEVQGSTKVEGDEIKAQLAVPGKSETRAMAIPADGEIVKFDK</sequence>
<dbReference type="PANTHER" id="PTHR43126">
    <property type="entry name" value="D-ALANYL-D-ALANINE DIPEPTIDASE"/>
    <property type="match status" value="1"/>
</dbReference>